<dbReference type="AlphaFoldDB" id="A0A8J5XG69"/>
<dbReference type="PANTHER" id="PTHR22884">
    <property type="entry name" value="SET DOMAIN PROTEINS"/>
    <property type="match status" value="1"/>
</dbReference>
<dbReference type="Gene3D" id="2.170.270.10">
    <property type="entry name" value="SET domain"/>
    <property type="match status" value="2"/>
</dbReference>
<evidence type="ECO:0000259" key="9">
    <source>
        <dbReference type="PROSITE" id="PS50868"/>
    </source>
</evidence>
<dbReference type="InterPro" id="IPR001214">
    <property type="entry name" value="SET_dom"/>
</dbReference>
<feature type="domain" description="Post-SET" evidence="9">
    <location>
        <begin position="199"/>
        <end position="215"/>
    </location>
</feature>
<dbReference type="PROSITE" id="PS50868">
    <property type="entry name" value="POST_SET"/>
    <property type="match status" value="2"/>
</dbReference>
<evidence type="ECO:0000256" key="4">
    <source>
        <dbReference type="ARBA" id="ARBA00022603"/>
    </source>
</evidence>
<dbReference type="Proteomes" id="UP000751190">
    <property type="component" value="Unassembled WGS sequence"/>
</dbReference>
<dbReference type="Pfam" id="PF00856">
    <property type="entry name" value="SET"/>
    <property type="match status" value="2"/>
</dbReference>
<keyword evidence="11" id="KW-1185">Reference proteome</keyword>
<dbReference type="SUPFAM" id="SSF82199">
    <property type="entry name" value="SET domain"/>
    <property type="match status" value="2"/>
</dbReference>
<evidence type="ECO:0000259" key="8">
    <source>
        <dbReference type="PROSITE" id="PS50280"/>
    </source>
</evidence>
<evidence type="ECO:0000256" key="5">
    <source>
        <dbReference type="ARBA" id="ARBA00022679"/>
    </source>
</evidence>
<reference evidence="10" key="1">
    <citation type="submission" date="2021-05" db="EMBL/GenBank/DDBJ databases">
        <title>The genome of the haptophyte Pavlova lutheri (Diacronema luteri, Pavlovales) - a model for lipid biosynthesis in eukaryotic algae.</title>
        <authorList>
            <person name="Hulatt C.J."/>
            <person name="Posewitz M.C."/>
        </authorList>
    </citation>
    <scope>NUCLEOTIDE SEQUENCE</scope>
    <source>
        <strain evidence="10">NIVA-4/92</strain>
    </source>
</reference>
<comment type="subcellular location">
    <subcellularLocation>
        <location evidence="2">Chromosome</location>
    </subcellularLocation>
    <subcellularLocation>
        <location evidence="1">Nucleus</location>
    </subcellularLocation>
</comment>
<feature type="domain" description="SET" evidence="8">
    <location>
        <begin position="53"/>
        <end position="190"/>
    </location>
</feature>
<evidence type="ECO:0000313" key="10">
    <source>
        <dbReference type="EMBL" id="KAG8463302.1"/>
    </source>
</evidence>
<keyword evidence="7" id="KW-0539">Nucleus</keyword>
<name>A0A8J5XG69_DIALT</name>
<evidence type="ECO:0000256" key="2">
    <source>
        <dbReference type="ARBA" id="ARBA00004286"/>
    </source>
</evidence>
<keyword evidence="3" id="KW-0158">Chromosome</keyword>
<dbReference type="GO" id="GO:0005694">
    <property type="term" value="C:chromosome"/>
    <property type="evidence" value="ECO:0007669"/>
    <property type="project" value="UniProtKB-SubCell"/>
</dbReference>
<evidence type="ECO:0000256" key="1">
    <source>
        <dbReference type="ARBA" id="ARBA00004123"/>
    </source>
</evidence>
<dbReference type="OrthoDB" id="616263at2759"/>
<proteinExistence type="predicted"/>
<dbReference type="EMBL" id="JAGTXO010000016">
    <property type="protein sequence ID" value="KAG8463302.1"/>
    <property type="molecule type" value="Genomic_DNA"/>
</dbReference>
<keyword evidence="5" id="KW-0808">Transferase</keyword>
<feature type="domain" description="Post-SET" evidence="9">
    <location>
        <begin position="439"/>
        <end position="455"/>
    </location>
</feature>
<dbReference type="GO" id="GO:0008168">
    <property type="term" value="F:methyltransferase activity"/>
    <property type="evidence" value="ECO:0007669"/>
    <property type="project" value="UniProtKB-KW"/>
</dbReference>
<evidence type="ECO:0000256" key="3">
    <source>
        <dbReference type="ARBA" id="ARBA00022454"/>
    </source>
</evidence>
<protein>
    <recommendedName>
        <fullName evidence="12">SET domain-containing protein-lysine N-methyltransferase</fullName>
    </recommendedName>
</protein>
<organism evidence="10 11">
    <name type="scientific">Diacronema lutheri</name>
    <name type="common">Unicellular marine alga</name>
    <name type="synonym">Monochrysis lutheri</name>
    <dbReference type="NCBI Taxonomy" id="2081491"/>
    <lineage>
        <taxon>Eukaryota</taxon>
        <taxon>Haptista</taxon>
        <taxon>Haptophyta</taxon>
        <taxon>Pavlovophyceae</taxon>
        <taxon>Pavlovales</taxon>
        <taxon>Pavlovaceae</taxon>
        <taxon>Diacronema</taxon>
    </lineage>
</organism>
<dbReference type="GO" id="GO:0032259">
    <property type="term" value="P:methylation"/>
    <property type="evidence" value="ECO:0007669"/>
    <property type="project" value="UniProtKB-KW"/>
</dbReference>
<comment type="caution">
    <text evidence="10">The sequence shown here is derived from an EMBL/GenBank/DDBJ whole genome shotgun (WGS) entry which is preliminary data.</text>
</comment>
<evidence type="ECO:0008006" key="12">
    <source>
        <dbReference type="Google" id="ProtNLM"/>
    </source>
</evidence>
<evidence type="ECO:0000313" key="11">
    <source>
        <dbReference type="Proteomes" id="UP000751190"/>
    </source>
</evidence>
<dbReference type="InterPro" id="IPR046341">
    <property type="entry name" value="SET_dom_sf"/>
</dbReference>
<gene>
    <name evidence="10" type="ORF">KFE25_004813</name>
</gene>
<evidence type="ECO:0000256" key="6">
    <source>
        <dbReference type="ARBA" id="ARBA00022691"/>
    </source>
</evidence>
<evidence type="ECO:0000256" key="7">
    <source>
        <dbReference type="ARBA" id="ARBA00023242"/>
    </source>
</evidence>
<dbReference type="InterPro" id="IPR050777">
    <property type="entry name" value="SET2_Histone-Lys_MeTrsfase"/>
</dbReference>
<dbReference type="OMA" id="RRAYCHF"/>
<keyword evidence="4" id="KW-0489">Methyltransferase</keyword>
<dbReference type="InterPro" id="IPR003616">
    <property type="entry name" value="Post-SET_dom"/>
</dbReference>
<sequence length="477" mass="51565">MHDLEPALGANGVPYPTDPAARAALPSRSQLNEWAKRSAVLSSLPDDPVKSTHPFVVAQPRPGVGGGLGLYVYMGINRGEVVWAERSAAGALTNATTRTRAWIEALPDDARRAYCHFMYKLGDDAFQSLAEFNDLAPEEYANVRTADISNYMNHSCEPTCWFVAAGDAHEGVMVACRDLVPGDELTFDYATSEDCELAGSWKCMCGAASCRGLVTPDDWRRPELQDKYAGHFQPHVAARIAADRAARGAPPLAPLAEVRTEETWWLRLQTEPTYGMSPSQTPAAREALPPARAALLAAGAVGPALELLNRQAAALISQHRLTVQHSDRVGRYIEAGRDIAAGELVMLLPPNLLQWDEEVEDYNRVIQLGRAADGSRLFSSSIRTTDLDNFLCHSCEPNTMVAIGADLTAGLVATKPIRAGDSVSFDYDSTEDDLRDEKGGFACHCGALKCRGEVLGREHAKVPVEALPIAVTLISTA</sequence>
<dbReference type="GO" id="GO:0005634">
    <property type="term" value="C:nucleus"/>
    <property type="evidence" value="ECO:0007669"/>
    <property type="project" value="UniProtKB-SubCell"/>
</dbReference>
<accession>A0A8J5XG69</accession>
<keyword evidence="6" id="KW-0949">S-adenosyl-L-methionine</keyword>
<dbReference type="SMART" id="SM00317">
    <property type="entry name" value="SET"/>
    <property type="match status" value="1"/>
</dbReference>
<dbReference type="CDD" id="cd20071">
    <property type="entry name" value="SET_SMYD"/>
    <property type="match status" value="1"/>
</dbReference>
<dbReference type="PROSITE" id="PS50280">
    <property type="entry name" value="SET"/>
    <property type="match status" value="1"/>
</dbReference>